<sequence length="235" mass="24820">MNQSFEGLSFDSNVWDAAMNAAQLNKQVDPESGDAAWLSALADGEATMAELDEFLGLDQNSESLHRRWYSYQVTGEVLHGSLPHATSRSPEVFLAGVMAGLPEVGGAPLRLETVSAVAHVRAAPANDAVVRWKWLAGAASVAAVMAVSWSVLRTSPGALDGGPAAGVQLATAEQDSRSPVALSEPVAVKTEQGTLIRDARLEQLLAEHRQYGGASALQMPAGFLRNATYEAAPQR</sequence>
<organism evidence="1 2">
    <name type="scientific">Hydrogenophaga crassostreae</name>
    <dbReference type="NCBI Taxonomy" id="1763535"/>
    <lineage>
        <taxon>Bacteria</taxon>
        <taxon>Pseudomonadati</taxon>
        <taxon>Pseudomonadota</taxon>
        <taxon>Betaproteobacteria</taxon>
        <taxon>Burkholderiales</taxon>
        <taxon>Comamonadaceae</taxon>
        <taxon>Hydrogenophaga</taxon>
    </lineage>
</organism>
<dbReference type="CDD" id="cd16328">
    <property type="entry name" value="RseA_N"/>
    <property type="match status" value="1"/>
</dbReference>
<dbReference type="InterPro" id="IPR036147">
    <property type="entry name" value="Anti-sigma_E_RseA_N_sf"/>
</dbReference>
<accession>A0A1D8NYT6</accession>
<dbReference type="SUPFAM" id="SSF89069">
    <property type="entry name" value="N-terminal, cytoplasmic domain of anti-sigmaE factor RseA"/>
    <property type="match status" value="1"/>
</dbReference>
<dbReference type="Proteomes" id="UP000185680">
    <property type="component" value="Chromosome"/>
</dbReference>
<name>A0A1D8NYT6_9BURK</name>
<dbReference type="Gene3D" id="1.10.10.880">
    <property type="entry name" value="Anti sigma-E protein RseA, N-terminal domain"/>
    <property type="match status" value="1"/>
</dbReference>
<dbReference type="GO" id="GO:0016989">
    <property type="term" value="F:sigma factor antagonist activity"/>
    <property type="evidence" value="ECO:0007669"/>
    <property type="project" value="InterPro"/>
</dbReference>
<evidence type="ECO:0000313" key="1">
    <source>
        <dbReference type="EMBL" id="AOW14246.1"/>
    </source>
</evidence>
<dbReference type="InterPro" id="IPR005572">
    <property type="entry name" value="Anti-sigma_E_RseA_N"/>
</dbReference>
<dbReference type="EMBL" id="CP017476">
    <property type="protein sequence ID" value="AOW14246.1"/>
    <property type="molecule type" value="Genomic_DNA"/>
</dbReference>
<gene>
    <name evidence="1" type="ORF">LPB072_16785</name>
</gene>
<protein>
    <recommendedName>
        <fullName evidence="3">Anti sigma-E protein RseA N-terminal domain-containing protein</fullName>
    </recommendedName>
</protein>
<dbReference type="STRING" id="1763535.LPB072_16785"/>
<evidence type="ECO:0000313" key="2">
    <source>
        <dbReference type="Proteomes" id="UP000185680"/>
    </source>
</evidence>
<reference evidence="1 2" key="1">
    <citation type="submission" date="2016-10" db="EMBL/GenBank/DDBJ databases">
        <title>Hydorgenophaga sp. LPB0072 isolated from gastropod.</title>
        <authorList>
            <person name="Kim E."/>
            <person name="Yi H."/>
        </authorList>
    </citation>
    <scope>NUCLEOTIDE SEQUENCE [LARGE SCALE GENOMIC DNA]</scope>
    <source>
        <strain evidence="1 2">LPB0072</strain>
    </source>
</reference>
<evidence type="ECO:0008006" key="3">
    <source>
        <dbReference type="Google" id="ProtNLM"/>
    </source>
</evidence>
<dbReference type="KEGG" id="hyl:LPB072_16785"/>
<dbReference type="AlphaFoldDB" id="A0A1D8NYT6"/>
<proteinExistence type="predicted"/>